<sequence>MWANFMGCKCYFANSLPRVHGD</sequence>
<name>A0A0A9C5E5_ARUDO</name>
<protein>
    <submittedName>
        <fullName evidence="1">Uncharacterized protein</fullName>
    </submittedName>
</protein>
<evidence type="ECO:0000313" key="1">
    <source>
        <dbReference type="EMBL" id="JAD69663.1"/>
    </source>
</evidence>
<reference evidence="1" key="2">
    <citation type="journal article" date="2015" name="Data Brief">
        <title>Shoot transcriptome of the giant reed, Arundo donax.</title>
        <authorList>
            <person name="Barrero R.A."/>
            <person name="Guerrero F.D."/>
            <person name="Moolhuijzen P."/>
            <person name="Goolsby J.A."/>
            <person name="Tidwell J."/>
            <person name="Bellgard S.E."/>
            <person name="Bellgard M.I."/>
        </authorList>
    </citation>
    <scope>NUCLEOTIDE SEQUENCE</scope>
    <source>
        <tissue evidence="1">Shoot tissue taken approximately 20 cm above the soil surface</tissue>
    </source>
</reference>
<organism evidence="1">
    <name type="scientific">Arundo donax</name>
    <name type="common">Giant reed</name>
    <name type="synonym">Donax arundinaceus</name>
    <dbReference type="NCBI Taxonomy" id="35708"/>
    <lineage>
        <taxon>Eukaryota</taxon>
        <taxon>Viridiplantae</taxon>
        <taxon>Streptophyta</taxon>
        <taxon>Embryophyta</taxon>
        <taxon>Tracheophyta</taxon>
        <taxon>Spermatophyta</taxon>
        <taxon>Magnoliopsida</taxon>
        <taxon>Liliopsida</taxon>
        <taxon>Poales</taxon>
        <taxon>Poaceae</taxon>
        <taxon>PACMAD clade</taxon>
        <taxon>Arundinoideae</taxon>
        <taxon>Arundineae</taxon>
        <taxon>Arundo</taxon>
    </lineage>
</organism>
<proteinExistence type="predicted"/>
<accession>A0A0A9C5E5</accession>
<dbReference type="AlphaFoldDB" id="A0A0A9C5E5"/>
<reference evidence="1" key="1">
    <citation type="submission" date="2014-09" db="EMBL/GenBank/DDBJ databases">
        <authorList>
            <person name="Magalhaes I.L.F."/>
            <person name="Oliveira U."/>
            <person name="Santos F.R."/>
            <person name="Vidigal T.H.D.A."/>
            <person name="Brescovit A.D."/>
            <person name="Santos A.J."/>
        </authorList>
    </citation>
    <scope>NUCLEOTIDE SEQUENCE</scope>
    <source>
        <tissue evidence="1">Shoot tissue taken approximately 20 cm above the soil surface</tissue>
    </source>
</reference>
<dbReference type="EMBL" id="GBRH01228232">
    <property type="protein sequence ID" value="JAD69663.1"/>
    <property type="molecule type" value="Transcribed_RNA"/>
</dbReference>